<gene>
    <name evidence="1" type="ORF">HanXRQr2_Chr08g0356201</name>
</gene>
<dbReference type="AlphaFoldDB" id="A0A9K3NDS6"/>
<dbReference type="EMBL" id="MNCJ02000323">
    <property type="protein sequence ID" value="KAF5796807.1"/>
    <property type="molecule type" value="Genomic_DNA"/>
</dbReference>
<dbReference type="Gramene" id="mRNA:HanXRQr2_Chr08g0356201">
    <property type="protein sequence ID" value="mRNA:HanXRQr2_Chr08g0356201"/>
    <property type="gene ID" value="HanXRQr2_Chr08g0356201"/>
</dbReference>
<name>A0A9K3NDS6_HELAN</name>
<comment type="caution">
    <text evidence="1">The sequence shown here is derived from an EMBL/GenBank/DDBJ whole genome shotgun (WGS) entry which is preliminary data.</text>
</comment>
<evidence type="ECO:0000313" key="1">
    <source>
        <dbReference type="EMBL" id="KAF5796807.1"/>
    </source>
</evidence>
<reference evidence="1" key="2">
    <citation type="submission" date="2020-06" db="EMBL/GenBank/DDBJ databases">
        <title>Helianthus annuus Genome sequencing and assembly Release 2.</title>
        <authorList>
            <person name="Gouzy J."/>
            <person name="Langlade N."/>
            <person name="Munos S."/>
        </authorList>
    </citation>
    <scope>NUCLEOTIDE SEQUENCE</scope>
    <source>
        <tissue evidence="1">Leaves</tissue>
    </source>
</reference>
<proteinExistence type="predicted"/>
<dbReference type="Proteomes" id="UP000215914">
    <property type="component" value="Unassembled WGS sequence"/>
</dbReference>
<organism evidence="1 2">
    <name type="scientific">Helianthus annuus</name>
    <name type="common">Common sunflower</name>
    <dbReference type="NCBI Taxonomy" id="4232"/>
    <lineage>
        <taxon>Eukaryota</taxon>
        <taxon>Viridiplantae</taxon>
        <taxon>Streptophyta</taxon>
        <taxon>Embryophyta</taxon>
        <taxon>Tracheophyta</taxon>
        <taxon>Spermatophyta</taxon>
        <taxon>Magnoliopsida</taxon>
        <taxon>eudicotyledons</taxon>
        <taxon>Gunneridae</taxon>
        <taxon>Pentapetalae</taxon>
        <taxon>asterids</taxon>
        <taxon>campanulids</taxon>
        <taxon>Asterales</taxon>
        <taxon>Asteraceae</taxon>
        <taxon>Asteroideae</taxon>
        <taxon>Heliantheae alliance</taxon>
        <taxon>Heliantheae</taxon>
        <taxon>Helianthus</taxon>
    </lineage>
</organism>
<protein>
    <submittedName>
        <fullName evidence="1">Uncharacterized protein</fullName>
    </submittedName>
</protein>
<sequence length="147" mass="16483">MIDERHGGRSSSATADNISDGYFFLLVLVTGSSSVFQVSRVRFSTWVFRVWVRFGSTTSQREVSVQTLGWVRIMFRFLGSDLFWCGSTRFDSVKPSQLSQRLGSTTVKQSTTVNGWFRVKPGQPRSNQSTQSRLGQLSSVLVNARST</sequence>
<reference evidence="1" key="1">
    <citation type="journal article" date="2017" name="Nature">
        <title>The sunflower genome provides insights into oil metabolism, flowering and Asterid evolution.</title>
        <authorList>
            <person name="Badouin H."/>
            <person name="Gouzy J."/>
            <person name="Grassa C.J."/>
            <person name="Murat F."/>
            <person name="Staton S.E."/>
            <person name="Cottret L."/>
            <person name="Lelandais-Briere C."/>
            <person name="Owens G.L."/>
            <person name="Carrere S."/>
            <person name="Mayjonade B."/>
            <person name="Legrand L."/>
            <person name="Gill N."/>
            <person name="Kane N.C."/>
            <person name="Bowers J.E."/>
            <person name="Hubner S."/>
            <person name="Bellec A."/>
            <person name="Berard A."/>
            <person name="Berges H."/>
            <person name="Blanchet N."/>
            <person name="Boniface M.C."/>
            <person name="Brunel D."/>
            <person name="Catrice O."/>
            <person name="Chaidir N."/>
            <person name="Claudel C."/>
            <person name="Donnadieu C."/>
            <person name="Faraut T."/>
            <person name="Fievet G."/>
            <person name="Helmstetter N."/>
            <person name="King M."/>
            <person name="Knapp S.J."/>
            <person name="Lai Z."/>
            <person name="Le Paslier M.C."/>
            <person name="Lippi Y."/>
            <person name="Lorenzon L."/>
            <person name="Mandel J.R."/>
            <person name="Marage G."/>
            <person name="Marchand G."/>
            <person name="Marquand E."/>
            <person name="Bret-Mestries E."/>
            <person name="Morien E."/>
            <person name="Nambeesan S."/>
            <person name="Nguyen T."/>
            <person name="Pegot-Espagnet P."/>
            <person name="Pouilly N."/>
            <person name="Raftis F."/>
            <person name="Sallet E."/>
            <person name="Schiex T."/>
            <person name="Thomas J."/>
            <person name="Vandecasteele C."/>
            <person name="Vares D."/>
            <person name="Vear F."/>
            <person name="Vautrin S."/>
            <person name="Crespi M."/>
            <person name="Mangin B."/>
            <person name="Burke J.M."/>
            <person name="Salse J."/>
            <person name="Munos S."/>
            <person name="Vincourt P."/>
            <person name="Rieseberg L.H."/>
            <person name="Langlade N.B."/>
        </authorList>
    </citation>
    <scope>NUCLEOTIDE SEQUENCE</scope>
    <source>
        <tissue evidence="1">Leaves</tissue>
    </source>
</reference>
<keyword evidence="2" id="KW-1185">Reference proteome</keyword>
<accession>A0A9K3NDS6</accession>
<evidence type="ECO:0000313" key="2">
    <source>
        <dbReference type="Proteomes" id="UP000215914"/>
    </source>
</evidence>